<gene>
    <name evidence="1" type="ORF">PR048_030022</name>
</gene>
<accession>A0ABQ9G7S2</accession>
<dbReference type="Gene3D" id="3.30.420.10">
    <property type="entry name" value="Ribonuclease H-like superfamily/Ribonuclease H"/>
    <property type="match status" value="1"/>
</dbReference>
<dbReference type="InterPro" id="IPR012337">
    <property type="entry name" value="RNaseH-like_sf"/>
</dbReference>
<name>A0ABQ9G7S2_9NEOP</name>
<evidence type="ECO:0000313" key="1">
    <source>
        <dbReference type="EMBL" id="KAJ8868494.1"/>
    </source>
</evidence>
<dbReference type="Proteomes" id="UP001159363">
    <property type="component" value="Chromosome 13"/>
</dbReference>
<dbReference type="InterPro" id="IPR036397">
    <property type="entry name" value="RNaseH_sf"/>
</dbReference>
<comment type="caution">
    <text evidence="1">The sequence shown here is derived from an EMBL/GenBank/DDBJ whole genome shotgun (WGS) entry which is preliminary data.</text>
</comment>
<organism evidence="1 2">
    <name type="scientific">Dryococelus australis</name>
    <dbReference type="NCBI Taxonomy" id="614101"/>
    <lineage>
        <taxon>Eukaryota</taxon>
        <taxon>Metazoa</taxon>
        <taxon>Ecdysozoa</taxon>
        <taxon>Arthropoda</taxon>
        <taxon>Hexapoda</taxon>
        <taxon>Insecta</taxon>
        <taxon>Pterygota</taxon>
        <taxon>Neoptera</taxon>
        <taxon>Polyneoptera</taxon>
        <taxon>Phasmatodea</taxon>
        <taxon>Verophasmatodea</taxon>
        <taxon>Anareolatae</taxon>
        <taxon>Phasmatidae</taxon>
        <taxon>Eurycanthinae</taxon>
        <taxon>Dryococelus</taxon>
    </lineage>
</organism>
<reference evidence="1 2" key="1">
    <citation type="submission" date="2023-02" db="EMBL/GenBank/DDBJ databases">
        <title>LHISI_Scaffold_Assembly.</title>
        <authorList>
            <person name="Stuart O.P."/>
            <person name="Cleave R."/>
            <person name="Magrath M.J.L."/>
            <person name="Mikheyev A.S."/>
        </authorList>
    </citation>
    <scope>NUCLEOTIDE SEQUENCE [LARGE SCALE GENOMIC DNA]</scope>
    <source>
        <strain evidence="1">Daus_M_001</strain>
        <tissue evidence="1">Leg muscle</tissue>
    </source>
</reference>
<dbReference type="EMBL" id="JARBHB010000014">
    <property type="protein sequence ID" value="KAJ8868494.1"/>
    <property type="molecule type" value="Genomic_DNA"/>
</dbReference>
<dbReference type="PANTHER" id="PTHR47331">
    <property type="entry name" value="PHD-TYPE DOMAIN-CONTAINING PROTEIN"/>
    <property type="match status" value="1"/>
</dbReference>
<evidence type="ECO:0000313" key="2">
    <source>
        <dbReference type="Proteomes" id="UP001159363"/>
    </source>
</evidence>
<keyword evidence="2" id="KW-1185">Reference proteome</keyword>
<sequence length="149" mass="17181">MVYLEAWEVCPHLQGHYYEFCWSTQITELYQLYQTEEHHGAVRNMLATENIEWHFAQPRSPHFGGLWETVVKSLNYHLQRVVGAALLAYEEMYTYLTQIEAFLNSHPLTPLSSDPNVPAPLTPGHFLIGDALTTSVEPHLQEVPFKRLS</sequence>
<protein>
    <submittedName>
        <fullName evidence="1">Uncharacterized protein</fullName>
    </submittedName>
</protein>
<proteinExistence type="predicted"/>
<dbReference type="SUPFAM" id="SSF53098">
    <property type="entry name" value="Ribonuclease H-like"/>
    <property type="match status" value="1"/>
</dbReference>